<feature type="non-terminal residue" evidence="1">
    <location>
        <position position="405"/>
    </location>
</feature>
<evidence type="ECO:0000313" key="1">
    <source>
        <dbReference type="EMBL" id="KAG0258056.1"/>
    </source>
</evidence>
<name>A0AAD4D2A9_9FUNG</name>
<keyword evidence="2" id="KW-1185">Reference proteome</keyword>
<reference evidence="1" key="1">
    <citation type="journal article" date="2020" name="Fungal Divers.">
        <title>Resolving the Mortierellaceae phylogeny through synthesis of multi-gene phylogenetics and phylogenomics.</title>
        <authorList>
            <person name="Vandepol N."/>
            <person name="Liber J."/>
            <person name="Desiro A."/>
            <person name="Na H."/>
            <person name="Kennedy M."/>
            <person name="Barry K."/>
            <person name="Grigoriev I.V."/>
            <person name="Miller A.N."/>
            <person name="O'Donnell K."/>
            <person name="Stajich J.E."/>
            <person name="Bonito G."/>
        </authorList>
    </citation>
    <scope>NUCLEOTIDE SEQUENCE</scope>
    <source>
        <strain evidence="1">NRRL 28262</strain>
    </source>
</reference>
<organism evidence="1 2">
    <name type="scientific">Linnemannia exigua</name>
    <dbReference type="NCBI Taxonomy" id="604196"/>
    <lineage>
        <taxon>Eukaryota</taxon>
        <taxon>Fungi</taxon>
        <taxon>Fungi incertae sedis</taxon>
        <taxon>Mucoromycota</taxon>
        <taxon>Mortierellomycotina</taxon>
        <taxon>Mortierellomycetes</taxon>
        <taxon>Mortierellales</taxon>
        <taxon>Mortierellaceae</taxon>
        <taxon>Linnemannia</taxon>
    </lineage>
</organism>
<evidence type="ECO:0000313" key="2">
    <source>
        <dbReference type="Proteomes" id="UP001194580"/>
    </source>
</evidence>
<sequence>MMRTRFRVSAEEMAFVQGKDFWNSCPTDRMHPTALQNCNSRWELAWYFHQMAMYRETVWTLAAPILDQLESLTAPLSDIHRYIQVIARLGRLETLVFILDEVLVYESYGGKYCAASKKRQDEAMLALIHFVEEHTRLFKGVLKTVNCSERVVFPPIHQGWPSDVRKHIYRLLPPMYQPNILAMDNWMRLMIHPTRTDFGHVHEIYAKGDHWNDAIRDYPHFLQRCRTLKRLDVSPVGKGGFEWALQEKRLASLGGSNILVPLEQVTLRDYNSFTDEVNDIAVAFSDTLQSIIVRVTSEVEGPSPTIGIGQGWMNMPALTYLKLEARRYQLLVDPMLFAHCPNLTQVTLTDSTTIYRCQDIVSTLPGHLERITDLKLEGWPALTFHPETLRSASNLRVLRICANTP</sequence>
<proteinExistence type="predicted"/>
<dbReference type="Proteomes" id="UP001194580">
    <property type="component" value="Unassembled WGS sequence"/>
</dbReference>
<dbReference type="AlphaFoldDB" id="A0AAD4D2A9"/>
<gene>
    <name evidence="1" type="ORF">BGZ95_005067</name>
</gene>
<dbReference type="EMBL" id="JAAAIL010002345">
    <property type="protein sequence ID" value="KAG0258056.1"/>
    <property type="molecule type" value="Genomic_DNA"/>
</dbReference>
<comment type="caution">
    <text evidence="1">The sequence shown here is derived from an EMBL/GenBank/DDBJ whole genome shotgun (WGS) entry which is preliminary data.</text>
</comment>
<accession>A0AAD4D2A9</accession>
<protein>
    <submittedName>
        <fullName evidence="1">Uncharacterized protein</fullName>
    </submittedName>
</protein>
<dbReference type="SUPFAM" id="SSF52047">
    <property type="entry name" value="RNI-like"/>
    <property type="match status" value="1"/>
</dbReference>
<dbReference type="Gene3D" id="3.80.10.10">
    <property type="entry name" value="Ribonuclease Inhibitor"/>
    <property type="match status" value="1"/>
</dbReference>
<dbReference type="InterPro" id="IPR032675">
    <property type="entry name" value="LRR_dom_sf"/>
</dbReference>